<dbReference type="Gene3D" id="3.20.20.70">
    <property type="entry name" value="Aldolase class I"/>
    <property type="match status" value="1"/>
</dbReference>
<feature type="domain" description="N-(5'phosphoribosyl) anthranilate isomerase (PRAI)" evidence="10">
    <location>
        <begin position="6"/>
        <end position="206"/>
    </location>
</feature>
<sequence length="213" mass="23711">MLKTKVKICGLRREEEIMLAAQLGVEAIGFVLYPKSKRALSLAQAAQLRRTIPAGLKLVVLMVNPSVKEVQDVIAQLAPDIIQFHGDESGAFCEQFHYPYWRAVRVGAPYLQTTADLQHYIHQYPHAQKFLFDAYSACFGGAGIRFDLSLLDGLHLPVEHIVIAGGIHEGNVDELLNNYDFIDLSSGVEESPGVKSLDKMKSFMQKVNQKSIK</sequence>
<evidence type="ECO:0000256" key="7">
    <source>
        <dbReference type="ARBA" id="ARBA00023141"/>
    </source>
</evidence>
<dbReference type="GO" id="GO:0000162">
    <property type="term" value="P:L-tryptophan biosynthetic process"/>
    <property type="evidence" value="ECO:0007669"/>
    <property type="project" value="UniProtKB-UniRule"/>
</dbReference>
<evidence type="ECO:0000256" key="4">
    <source>
        <dbReference type="ARBA" id="ARBA00022272"/>
    </source>
</evidence>
<reference evidence="11 12" key="1">
    <citation type="submission" date="2020-05" db="EMBL/GenBank/DDBJ databases">
        <authorList>
            <person name="Niu N."/>
        </authorList>
    </citation>
    <scope>NUCLEOTIDE SEQUENCE [LARGE SCALE GENOMIC DNA]</scope>
    <source>
        <strain evidence="11 12">LMG10982</strain>
    </source>
</reference>
<evidence type="ECO:0000313" key="11">
    <source>
        <dbReference type="EMBL" id="NOL48855.1"/>
    </source>
</evidence>
<dbReference type="InterPro" id="IPR011060">
    <property type="entry name" value="RibuloseP-bd_barrel"/>
</dbReference>
<evidence type="ECO:0000259" key="10">
    <source>
        <dbReference type="Pfam" id="PF00697"/>
    </source>
</evidence>
<keyword evidence="5 9" id="KW-0028">Amino-acid biosynthesis</keyword>
<comment type="catalytic activity">
    <reaction evidence="1 9">
        <text>N-(5-phospho-beta-D-ribosyl)anthranilate = 1-(2-carboxyphenylamino)-1-deoxy-D-ribulose 5-phosphate</text>
        <dbReference type="Rhea" id="RHEA:21540"/>
        <dbReference type="ChEBI" id="CHEBI:18277"/>
        <dbReference type="ChEBI" id="CHEBI:58613"/>
        <dbReference type="EC" id="5.3.1.24"/>
    </reaction>
</comment>
<dbReference type="GO" id="GO:0004640">
    <property type="term" value="F:phosphoribosylanthranilate isomerase activity"/>
    <property type="evidence" value="ECO:0007669"/>
    <property type="project" value="UniProtKB-UniRule"/>
</dbReference>
<accession>A0A7Y4P5L3</accession>
<dbReference type="Pfam" id="PF00697">
    <property type="entry name" value="PRAI"/>
    <property type="match status" value="1"/>
</dbReference>
<dbReference type="EC" id="5.3.1.24" evidence="3 9"/>
<protein>
    <recommendedName>
        <fullName evidence="4 9">N-(5'-phosphoribosyl)anthranilate isomerase</fullName>
        <shortName evidence="9">PRAI</shortName>
        <ecNumber evidence="3 9">5.3.1.24</ecNumber>
    </recommendedName>
</protein>
<dbReference type="InterPro" id="IPR044643">
    <property type="entry name" value="TrpF_fam"/>
</dbReference>
<proteinExistence type="inferred from homology"/>
<evidence type="ECO:0000256" key="8">
    <source>
        <dbReference type="ARBA" id="ARBA00023235"/>
    </source>
</evidence>
<comment type="caution">
    <text evidence="11">The sequence shown here is derived from an EMBL/GenBank/DDBJ whole genome shotgun (WGS) entry which is preliminary data.</text>
</comment>
<dbReference type="RefSeq" id="WP_171587852.1">
    <property type="nucleotide sequence ID" value="NZ_JABGBO010000002.1"/>
</dbReference>
<evidence type="ECO:0000256" key="3">
    <source>
        <dbReference type="ARBA" id="ARBA00012572"/>
    </source>
</evidence>
<keyword evidence="12" id="KW-1185">Reference proteome</keyword>
<gene>
    <name evidence="9" type="primary">trpF</name>
    <name evidence="11" type="ORF">HKX40_01695</name>
</gene>
<evidence type="ECO:0000256" key="9">
    <source>
        <dbReference type="HAMAP-Rule" id="MF_00135"/>
    </source>
</evidence>
<organism evidence="11 12">
    <name type="scientific">Pelistega europaea</name>
    <dbReference type="NCBI Taxonomy" id="106147"/>
    <lineage>
        <taxon>Bacteria</taxon>
        <taxon>Pseudomonadati</taxon>
        <taxon>Pseudomonadota</taxon>
        <taxon>Betaproteobacteria</taxon>
        <taxon>Burkholderiales</taxon>
        <taxon>Alcaligenaceae</taxon>
        <taxon>Pelistega</taxon>
    </lineage>
</organism>
<evidence type="ECO:0000256" key="6">
    <source>
        <dbReference type="ARBA" id="ARBA00022822"/>
    </source>
</evidence>
<dbReference type="PANTHER" id="PTHR42894:SF1">
    <property type="entry name" value="N-(5'-PHOSPHORIBOSYL)ANTHRANILATE ISOMERASE"/>
    <property type="match status" value="1"/>
</dbReference>
<keyword evidence="8 9" id="KW-0413">Isomerase</keyword>
<keyword evidence="7 9" id="KW-0057">Aromatic amino acid biosynthesis</keyword>
<dbReference type="HAMAP" id="MF_00135">
    <property type="entry name" value="PRAI"/>
    <property type="match status" value="1"/>
</dbReference>
<dbReference type="EMBL" id="JABGBO010000002">
    <property type="protein sequence ID" value="NOL48855.1"/>
    <property type="molecule type" value="Genomic_DNA"/>
</dbReference>
<dbReference type="SUPFAM" id="SSF51366">
    <property type="entry name" value="Ribulose-phoshate binding barrel"/>
    <property type="match status" value="1"/>
</dbReference>
<keyword evidence="6 9" id="KW-0822">Tryptophan biosynthesis</keyword>
<evidence type="ECO:0000313" key="12">
    <source>
        <dbReference type="Proteomes" id="UP000541421"/>
    </source>
</evidence>
<dbReference type="PANTHER" id="PTHR42894">
    <property type="entry name" value="N-(5'-PHOSPHORIBOSYL)ANTHRANILATE ISOMERASE"/>
    <property type="match status" value="1"/>
</dbReference>
<dbReference type="Proteomes" id="UP000541421">
    <property type="component" value="Unassembled WGS sequence"/>
</dbReference>
<evidence type="ECO:0000256" key="2">
    <source>
        <dbReference type="ARBA" id="ARBA00004664"/>
    </source>
</evidence>
<dbReference type="InterPro" id="IPR013785">
    <property type="entry name" value="Aldolase_TIM"/>
</dbReference>
<dbReference type="UniPathway" id="UPA00035">
    <property type="reaction ID" value="UER00042"/>
</dbReference>
<name>A0A7Y4P5L3_9BURK</name>
<comment type="similarity">
    <text evidence="9">Belongs to the TrpF family.</text>
</comment>
<dbReference type="InterPro" id="IPR001240">
    <property type="entry name" value="PRAI_dom"/>
</dbReference>
<evidence type="ECO:0000256" key="5">
    <source>
        <dbReference type="ARBA" id="ARBA00022605"/>
    </source>
</evidence>
<evidence type="ECO:0000256" key="1">
    <source>
        <dbReference type="ARBA" id="ARBA00001164"/>
    </source>
</evidence>
<dbReference type="CDD" id="cd00405">
    <property type="entry name" value="PRAI"/>
    <property type="match status" value="1"/>
</dbReference>
<comment type="pathway">
    <text evidence="2 9">Amino-acid biosynthesis; L-tryptophan biosynthesis; L-tryptophan from chorismate: step 3/5.</text>
</comment>
<dbReference type="AlphaFoldDB" id="A0A7Y4P5L3"/>